<keyword evidence="2" id="KW-1185">Reference proteome</keyword>
<accession>A0A4U6TKM5</accession>
<dbReference type="Gramene" id="TKW03091">
    <property type="protein sequence ID" value="TKW03091"/>
    <property type="gene ID" value="SEVIR_7G000310v2"/>
</dbReference>
<dbReference type="Proteomes" id="UP000298652">
    <property type="component" value="Chromosome 7"/>
</dbReference>
<organism evidence="1 2">
    <name type="scientific">Setaria viridis</name>
    <name type="common">Green bristlegrass</name>
    <name type="synonym">Setaria italica subsp. viridis</name>
    <dbReference type="NCBI Taxonomy" id="4556"/>
    <lineage>
        <taxon>Eukaryota</taxon>
        <taxon>Viridiplantae</taxon>
        <taxon>Streptophyta</taxon>
        <taxon>Embryophyta</taxon>
        <taxon>Tracheophyta</taxon>
        <taxon>Spermatophyta</taxon>
        <taxon>Magnoliopsida</taxon>
        <taxon>Liliopsida</taxon>
        <taxon>Poales</taxon>
        <taxon>Poaceae</taxon>
        <taxon>PACMAD clade</taxon>
        <taxon>Panicoideae</taxon>
        <taxon>Panicodae</taxon>
        <taxon>Paniceae</taxon>
        <taxon>Cenchrinae</taxon>
        <taxon>Setaria</taxon>
    </lineage>
</organism>
<reference evidence="1" key="1">
    <citation type="submission" date="2019-03" db="EMBL/GenBank/DDBJ databases">
        <title>WGS assembly of Setaria viridis.</title>
        <authorList>
            <person name="Huang P."/>
            <person name="Jenkins J."/>
            <person name="Grimwood J."/>
            <person name="Barry K."/>
            <person name="Healey A."/>
            <person name="Mamidi S."/>
            <person name="Sreedasyam A."/>
            <person name="Shu S."/>
            <person name="Feldman M."/>
            <person name="Wu J."/>
            <person name="Yu Y."/>
            <person name="Chen C."/>
            <person name="Johnson J."/>
            <person name="Rokhsar D."/>
            <person name="Baxter I."/>
            <person name="Schmutz J."/>
            <person name="Brutnell T."/>
            <person name="Kellogg E."/>
        </authorList>
    </citation>
    <scope>NUCLEOTIDE SEQUENCE [LARGE SCALE GENOMIC DNA]</scope>
</reference>
<dbReference type="AlphaFoldDB" id="A0A4U6TKM5"/>
<dbReference type="EMBL" id="CM016558">
    <property type="protein sequence ID" value="TKW03091.1"/>
    <property type="molecule type" value="Genomic_DNA"/>
</dbReference>
<evidence type="ECO:0000313" key="1">
    <source>
        <dbReference type="EMBL" id="TKW03091.1"/>
    </source>
</evidence>
<evidence type="ECO:0000313" key="2">
    <source>
        <dbReference type="Proteomes" id="UP000298652"/>
    </source>
</evidence>
<proteinExistence type="predicted"/>
<protein>
    <submittedName>
        <fullName evidence="1">Uncharacterized protein</fullName>
    </submittedName>
</protein>
<sequence length="38" mass="4401">MKHQVQHVGIGSKYLWSLQLAQDRIFQMRGNGLLGFSR</sequence>
<gene>
    <name evidence="1" type="ORF">SEVIR_7G000310v2</name>
</gene>
<name>A0A4U6TKM5_SETVI</name>